<dbReference type="EMBL" id="JBEPTQ010000002">
    <property type="protein sequence ID" value="MET4718448.1"/>
    <property type="molecule type" value="Genomic_DNA"/>
</dbReference>
<sequence>MGTDRPALICAMDGVREHGEGFPVHLMREQNSGRLLIRAFNESGNNYTDVDLGDLVQWLRFGPKAGVLGIAEIQPPT</sequence>
<keyword evidence="2" id="KW-1185">Reference proteome</keyword>
<gene>
    <name evidence="1" type="ORF">ABIF63_002554</name>
</gene>
<dbReference type="Proteomes" id="UP001549291">
    <property type="component" value="Unassembled WGS sequence"/>
</dbReference>
<accession>A0ABV2RND0</accession>
<name>A0ABV2RND0_BRAJP</name>
<proteinExistence type="predicted"/>
<protein>
    <submittedName>
        <fullName evidence="1">Uncharacterized protein</fullName>
    </submittedName>
</protein>
<dbReference type="RefSeq" id="WP_157789028.1">
    <property type="nucleotide sequence ID" value="NZ_CP066351.1"/>
</dbReference>
<reference evidence="1 2" key="1">
    <citation type="submission" date="2024-06" db="EMBL/GenBank/DDBJ databases">
        <title>Genomic Encyclopedia of Type Strains, Phase V (KMG-V): Genome sequencing to study the core and pangenomes of soil and plant-associated prokaryotes.</title>
        <authorList>
            <person name="Whitman W."/>
        </authorList>
    </citation>
    <scope>NUCLEOTIDE SEQUENCE [LARGE SCALE GENOMIC DNA]</scope>
    <source>
        <strain evidence="1 2">USDA 160</strain>
    </source>
</reference>
<comment type="caution">
    <text evidence="1">The sequence shown here is derived from an EMBL/GenBank/DDBJ whole genome shotgun (WGS) entry which is preliminary data.</text>
</comment>
<evidence type="ECO:0000313" key="2">
    <source>
        <dbReference type="Proteomes" id="UP001549291"/>
    </source>
</evidence>
<organism evidence="1 2">
    <name type="scientific">Bradyrhizobium japonicum</name>
    <dbReference type="NCBI Taxonomy" id="375"/>
    <lineage>
        <taxon>Bacteria</taxon>
        <taxon>Pseudomonadati</taxon>
        <taxon>Pseudomonadota</taxon>
        <taxon>Alphaproteobacteria</taxon>
        <taxon>Hyphomicrobiales</taxon>
        <taxon>Nitrobacteraceae</taxon>
        <taxon>Bradyrhizobium</taxon>
    </lineage>
</organism>
<evidence type="ECO:0000313" key="1">
    <source>
        <dbReference type="EMBL" id="MET4718448.1"/>
    </source>
</evidence>